<dbReference type="RefSeq" id="XP_047758676.1">
    <property type="nucleotide sequence ID" value="XM_047902170.1"/>
</dbReference>
<gene>
    <name evidence="1" type="ORF">CLAFUR5_03022</name>
</gene>
<organism evidence="1 2">
    <name type="scientific">Passalora fulva</name>
    <name type="common">Tomato leaf mold</name>
    <name type="synonym">Cladosporium fulvum</name>
    <dbReference type="NCBI Taxonomy" id="5499"/>
    <lineage>
        <taxon>Eukaryota</taxon>
        <taxon>Fungi</taxon>
        <taxon>Dikarya</taxon>
        <taxon>Ascomycota</taxon>
        <taxon>Pezizomycotina</taxon>
        <taxon>Dothideomycetes</taxon>
        <taxon>Dothideomycetidae</taxon>
        <taxon>Mycosphaerellales</taxon>
        <taxon>Mycosphaerellaceae</taxon>
        <taxon>Fulvia</taxon>
    </lineage>
</organism>
<dbReference type="KEGG" id="ffu:CLAFUR5_03022"/>
<dbReference type="Proteomes" id="UP000756132">
    <property type="component" value="Chromosome 2"/>
</dbReference>
<dbReference type="AlphaFoldDB" id="A0A9Q8P5N6"/>
<evidence type="ECO:0000313" key="1">
    <source>
        <dbReference type="EMBL" id="UJO14310.1"/>
    </source>
</evidence>
<keyword evidence="2" id="KW-1185">Reference proteome</keyword>
<name>A0A9Q8P5N6_PASFU</name>
<dbReference type="GeneID" id="71982900"/>
<dbReference type="EMBL" id="CP090164">
    <property type="protein sequence ID" value="UJO14310.1"/>
    <property type="molecule type" value="Genomic_DNA"/>
</dbReference>
<protein>
    <submittedName>
        <fullName evidence="1">Uncharacterized protein</fullName>
    </submittedName>
</protein>
<reference evidence="1" key="1">
    <citation type="submission" date="2021-12" db="EMBL/GenBank/DDBJ databases">
        <authorList>
            <person name="Zaccaron A."/>
            <person name="Stergiopoulos I."/>
        </authorList>
    </citation>
    <scope>NUCLEOTIDE SEQUENCE</scope>
    <source>
        <strain evidence="1">Race5_Kim</strain>
    </source>
</reference>
<evidence type="ECO:0000313" key="2">
    <source>
        <dbReference type="Proteomes" id="UP000756132"/>
    </source>
</evidence>
<accession>A0A9Q8P5N6</accession>
<proteinExistence type="predicted"/>
<reference evidence="1" key="2">
    <citation type="journal article" date="2022" name="Microb. Genom.">
        <title>A chromosome-scale genome assembly of the tomato pathogen Cladosporium fulvum reveals a compartmentalized genome architecture and the presence of a dispensable chromosome.</title>
        <authorList>
            <person name="Zaccaron A.Z."/>
            <person name="Chen L.H."/>
            <person name="Samaras A."/>
            <person name="Stergiopoulos I."/>
        </authorList>
    </citation>
    <scope>NUCLEOTIDE SEQUENCE</scope>
    <source>
        <strain evidence="1">Race5_Kim</strain>
    </source>
</reference>
<sequence>MNTPPYTPQTSTPQYAPTHRNDTSLNHELIITHLIDAIILRSWALDDDLAHALERVLTTVTGENQKTQDRFDAAVVEIQLTNEDNYRWISLMKVGEALGLVPFVPDFAVHQARLREVWRAMYGRDLELALKSGVVDLARRALGEGYE</sequence>
<dbReference type="OrthoDB" id="10479862at2759"/>